<feature type="binding site" evidence="3">
    <location>
        <begin position="28"/>
        <end position="35"/>
    </location>
    <ligand>
        <name>GTP</name>
        <dbReference type="ChEBI" id="CHEBI:37565"/>
    </ligand>
</feature>
<keyword evidence="2 3" id="KW-0342">GTP-binding</keyword>
<dbReference type="GO" id="GO:0097730">
    <property type="term" value="C:non-motile cilium"/>
    <property type="evidence" value="ECO:0007669"/>
    <property type="project" value="TreeGrafter"/>
</dbReference>
<evidence type="ECO:0000256" key="5">
    <source>
        <dbReference type="SAM" id="MobiDB-lite"/>
    </source>
</evidence>
<feature type="compositionally biased region" description="Basic and acidic residues" evidence="5">
    <location>
        <begin position="370"/>
        <end position="385"/>
    </location>
</feature>
<dbReference type="AlphaFoldDB" id="A0A8S4BC17"/>
<sequence length="385" mass="43497">MFSLMANCCNWLKRWREPARKVTLVMVGLDNAGKTATVRGIQGDNPQDVAPTVGFSKVDLKQGKFEVTIFDLGGGKRIRGIWKNYYSESHGVVFVVDSSDVQRIQETRETMAEVLQHPRIAGKPVLVLANKQDQEGALAEADIIENLSLEKLVNENKCLCQIEPCSAVLGYGKKIDKSIKKGLNWLLNNIAKDYEAITERVQKDTAEQRALEEQDKKERAERVRRIREERERQEREEAEREGRPIQEEEPSNEDIQSPFQPIGTMISENEDKEKERKRQGELQDVSTNSLKAGVDREDEEYEADNVEEPDDTRQTTENGSGEQSKKKTSKLHLKRKHRVDPLRVEDGPAESPTPPPPPVGWATPKASRLPKLEPLGDSRHSATGV</sequence>
<dbReference type="InterPro" id="IPR005225">
    <property type="entry name" value="Small_GTP-bd"/>
</dbReference>
<dbReference type="InterPro" id="IPR006689">
    <property type="entry name" value="Small_GTPase_ARF/SAR"/>
</dbReference>
<dbReference type="GO" id="GO:0097500">
    <property type="term" value="P:receptor localization to non-motile cilium"/>
    <property type="evidence" value="ECO:0007669"/>
    <property type="project" value="TreeGrafter"/>
</dbReference>
<feature type="binding site" evidence="4">
    <location>
        <position position="35"/>
    </location>
    <ligand>
        <name>Mg(2+)</name>
        <dbReference type="ChEBI" id="CHEBI:18420"/>
    </ligand>
</feature>
<keyword evidence="1 3" id="KW-0547">Nucleotide-binding</keyword>
<evidence type="ECO:0000256" key="1">
    <source>
        <dbReference type="ARBA" id="ARBA00022741"/>
    </source>
</evidence>
<dbReference type="GO" id="GO:0003924">
    <property type="term" value="F:GTPase activity"/>
    <property type="evidence" value="ECO:0007669"/>
    <property type="project" value="InterPro"/>
</dbReference>
<dbReference type="GO" id="GO:0031514">
    <property type="term" value="C:motile cilium"/>
    <property type="evidence" value="ECO:0007669"/>
    <property type="project" value="TreeGrafter"/>
</dbReference>
<dbReference type="PANTHER" id="PTHR46090">
    <property type="entry name" value="ADP-RIBOSYLATION FACTOR-LIKE PROTEIN 13B"/>
    <property type="match status" value="1"/>
</dbReference>
<evidence type="ECO:0000256" key="2">
    <source>
        <dbReference type="ARBA" id="ARBA00023134"/>
    </source>
</evidence>
<proteinExistence type="predicted"/>
<feature type="compositionally biased region" description="Basic residues" evidence="5">
    <location>
        <begin position="326"/>
        <end position="338"/>
    </location>
</feature>
<evidence type="ECO:0000256" key="3">
    <source>
        <dbReference type="PIRSR" id="PIRSR606689-1"/>
    </source>
</evidence>
<evidence type="ECO:0000313" key="7">
    <source>
        <dbReference type="Proteomes" id="UP000677803"/>
    </source>
</evidence>
<dbReference type="SMART" id="SM00177">
    <property type="entry name" value="ARF"/>
    <property type="match status" value="1"/>
</dbReference>
<accession>A0A8S4BC17</accession>
<dbReference type="PROSITE" id="PS51417">
    <property type="entry name" value="ARF"/>
    <property type="match status" value="1"/>
</dbReference>
<evidence type="ECO:0000313" key="6">
    <source>
        <dbReference type="EMBL" id="CAG5933138.1"/>
    </source>
</evidence>
<dbReference type="OrthoDB" id="14717at2759"/>
<feature type="region of interest" description="Disordered" evidence="5">
    <location>
        <begin position="208"/>
        <end position="385"/>
    </location>
</feature>
<dbReference type="GO" id="GO:0046872">
    <property type="term" value="F:metal ion binding"/>
    <property type="evidence" value="ECO:0007669"/>
    <property type="project" value="UniProtKB-KW"/>
</dbReference>
<comment type="caution">
    <text evidence="6">The sequence shown here is derived from an EMBL/GenBank/DDBJ whole genome shotgun (WGS) entry which is preliminary data.</text>
</comment>
<dbReference type="NCBIfam" id="TIGR00231">
    <property type="entry name" value="small_GTP"/>
    <property type="match status" value="1"/>
</dbReference>
<dbReference type="PANTHER" id="PTHR46090:SF3">
    <property type="entry name" value="ADP-RIBOSYLATION FACTOR-LIKE PROTEIN 13B"/>
    <property type="match status" value="1"/>
</dbReference>
<organism evidence="6 7">
    <name type="scientific">Menidia menidia</name>
    <name type="common">Atlantic silverside</name>
    <dbReference type="NCBI Taxonomy" id="238744"/>
    <lineage>
        <taxon>Eukaryota</taxon>
        <taxon>Metazoa</taxon>
        <taxon>Chordata</taxon>
        <taxon>Craniata</taxon>
        <taxon>Vertebrata</taxon>
        <taxon>Euteleostomi</taxon>
        <taxon>Actinopterygii</taxon>
        <taxon>Neopterygii</taxon>
        <taxon>Teleostei</taxon>
        <taxon>Neoteleostei</taxon>
        <taxon>Acanthomorphata</taxon>
        <taxon>Ovalentaria</taxon>
        <taxon>Atherinomorphae</taxon>
        <taxon>Atheriniformes</taxon>
        <taxon>Atherinopsidae</taxon>
        <taxon>Menidiinae</taxon>
        <taxon>Menidia</taxon>
    </lineage>
</organism>
<feature type="compositionally biased region" description="Acidic residues" evidence="5">
    <location>
        <begin position="296"/>
        <end position="310"/>
    </location>
</feature>
<dbReference type="GO" id="GO:0005525">
    <property type="term" value="F:GTP binding"/>
    <property type="evidence" value="ECO:0007669"/>
    <property type="project" value="UniProtKB-KW"/>
</dbReference>
<name>A0A8S4BC17_9TELE</name>
<keyword evidence="4" id="KW-0460">Magnesium</keyword>
<dbReference type="FunFam" id="3.40.50.300:FF:000415">
    <property type="entry name" value="ADP-ribosylation factor-like GTPase 13B"/>
    <property type="match status" value="1"/>
</dbReference>
<feature type="binding site" evidence="3">
    <location>
        <position position="74"/>
    </location>
    <ligand>
        <name>GTP</name>
        <dbReference type="ChEBI" id="CHEBI:37565"/>
    </ligand>
</feature>
<feature type="compositionally biased region" description="Basic and acidic residues" evidence="5">
    <location>
        <begin position="208"/>
        <end position="246"/>
    </location>
</feature>
<dbReference type="Proteomes" id="UP000677803">
    <property type="component" value="Unassembled WGS sequence"/>
</dbReference>
<dbReference type="EMBL" id="CAJRST010015557">
    <property type="protein sequence ID" value="CAG5933138.1"/>
    <property type="molecule type" value="Genomic_DNA"/>
</dbReference>
<dbReference type="CDD" id="cd04161">
    <property type="entry name" value="Arl2l1_Arl13_like"/>
    <property type="match status" value="1"/>
</dbReference>
<keyword evidence="4" id="KW-0479">Metal-binding</keyword>
<dbReference type="InterPro" id="IPR051995">
    <property type="entry name" value="Ciliary_GTPase"/>
</dbReference>
<dbReference type="InterPro" id="IPR027417">
    <property type="entry name" value="P-loop_NTPase"/>
</dbReference>
<evidence type="ECO:0000256" key="4">
    <source>
        <dbReference type="PIRSR" id="PIRSR606689-2"/>
    </source>
</evidence>
<dbReference type="SMART" id="SM00178">
    <property type="entry name" value="SAR"/>
    <property type="match status" value="1"/>
</dbReference>
<dbReference type="Pfam" id="PF00025">
    <property type="entry name" value="Arf"/>
    <property type="match status" value="1"/>
</dbReference>
<gene>
    <name evidence="6" type="ORF">MMEN_LOCUS13441</name>
</gene>
<feature type="binding site" evidence="4">
    <location>
        <position position="52"/>
    </location>
    <ligand>
        <name>Mg(2+)</name>
        <dbReference type="ChEBI" id="CHEBI:18420"/>
    </ligand>
</feature>
<dbReference type="GO" id="GO:1905515">
    <property type="term" value="P:non-motile cilium assembly"/>
    <property type="evidence" value="ECO:0007669"/>
    <property type="project" value="TreeGrafter"/>
</dbReference>
<feature type="binding site" evidence="3">
    <location>
        <begin position="130"/>
        <end position="133"/>
    </location>
    <ligand>
        <name>GTP</name>
        <dbReference type="ChEBI" id="CHEBI:37565"/>
    </ligand>
</feature>
<dbReference type="Gene3D" id="3.40.50.300">
    <property type="entry name" value="P-loop containing nucleotide triphosphate hydrolases"/>
    <property type="match status" value="1"/>
</dbReference>
<protein>
    <submittedName>
        <fullName evidence="6">(Atlantic silverside) hypothetical protein</fullName>
    </submittedName>
</protein>
<dbReference type="PRINTS" id="PR00328">
    <property type="entry name" value="SAR1GTPBP"/>
</dbReference>
<feature type="compositionally biased region" description="Basic and acidic residues" evidence="5">
    <location>
        <begin position="269"/>
        <end position="281"/>
    </location>
</feature>
<keyword evidence="7" id="KW-1185">Reference proteome</keyword>
<dbReference type="GO" id="GO:0060170">
    <property type="term" value="C:ciliary membrane"/>
    <property type="evidence" value="ECO:0007669"/>
    <property type="project" value="TreeGrafter"/>
</dbReference>
<reference evidence="6" key="1">
    <citation type="submission" date="2021-05" db="EMBL/GenBank/DDBJ databases">
        <authorList>
            <person name="Tigano A."/>
        </authorList>
    </citation>
    <scope>NUCLEOTIDE SEQUENCE</scope>
</reference>
<dbReference type="SUPFAM" id="SSF52540">
    <property type="entry name" value="P-loop containing nucleoside triphosphate hydrolases"/>
    <property type="match status" value="1"/>
</dbReference>